<evidence type="ECO:0000313" key="6">
    <source>
        <dbReference type="EMBL" id="SVA38934.1"/>
    </source>
</evidence>
<dbReference type="GO" id="GO:0043190">
    <property type="term" value="C:ATP-binding cassette (ABC) transporter complex"/>
    <property type="evidence" value="ECO:0007669"/>
    <property type="project" value="InterPro"/>
</dbReference>
<reference evidence="6" key="1">
    <citation type="submission" date="2018-05" db="EMBL/GenBank/DDBJ databases">
        <authorList>
            <person name="Lanie J.A."/>
            <person name="Ng W.-L."/>
            <person name="Kazmierczak K.M."/>
            <person name="Andrzejewski T.M."/>
            <person name="Davidsen T.M."/>
            <person name="Wayne K.J."/>
            <person name="Tettelin H."/>
            <person name="Glass J.I."/>
            <person name="Rusch D."/>
            <person name="Podicherti R."/>
            <person name="Tsui H.-C.T."/>
            <person name="Winkler M.E."/>
        </authorList>
    </citation>
    <scope>NUCLEOTIDE SEQUENCE</scope>
</reference>
<comment type="similarity">
    <text evidence="2">Belongs to the bacterial solute-binding protein 5 family.</text>
</comment>
<evidence type="ECO:0000259" key="5">
    <source>
        <dbReference type="Pfam" id="PF00496"/>
    </source>
</evidence>
<dbReference type="GO" id="GO:0042597">
    <property type="term" value="C:periplasmic space"/>
    <property type="evidence" value="ECO:0007669"/>
    <property type="project" value="UniProtKB-ARBA"/>
</dbReference>
<protein>
    <recommendedName>
        <fullName evidence="5">Solute-binding protein family 5 domain-containing protein</fullName>
    </recommendedName>
</protein>
<comment type="subcellular location">
    <subcellularLocation>
        <location evidence="1">Cell envelope</location>
    </subcellularLocation>
</comment>
<dbReference type="PANTHER" id="PTHR30290">
    <property type="entry name" value="PERIPLASMIC BINDING COMPONENT OF ABC TRANSPORTER"/>
    <property type="match status" value="1"/>
</dbReference>
<keyword evidence="3" id="KW-0813">Transport</keyword>
<dbReference type="GO" id="GO:1904680">
    <property type="term" value="F:peptide transmembrane transporter activity"/>
    <property type="evidence" value="ECO:0007669"/>
    <property type="project" value="TreeGrafter"/>
</dbReference>
<sequence>MKKLMLAVLSAVFLNLSTATNADEFRTGTPTGEIDSITWYTFYRPAFGLVSFQFGDYPEMMIAANLCESLVRINPDFSLTPGVASWEQADATTYNYTVRDGAKFWDGQPVTAEDVVFSLGLHKNPERGSIYFTPHLNVDSITATSDKTVQVKLQQPDNTWNGQMAGPAGAIYQKAHTEAAGGDWGGPAGLVMCTGPYKPGKWAPGESLEIVRNDNYWNDDFGQLVRSVNFVWPQDPATVANAMNSGEIDGGWDVPPASMNALRNSNAGKLYVGQAKNAFQNFSLIVGNFEQGPLADVRVRQALSMAVDRKGMSKAIYSGGAEPLYSVVTKGLVSYAEDIFTKAANRIAVERDLEGAKALMKEVGDLDRPVVFAHPTGSSLGIEMAAAVESAANRAGIPFKVVGLPSNQYGALFYDPAAREGIDVWFTISFSVARDPLEVLADVMGPGALFNYGGYTNDEVADLLTRAKAETDPTTRAKLVVEIQDIFVRDLPWIPLVAPSVRVFENNRLTGAPKSFVYLNYPWAADLGAP</sequence>
<dbReference type="InterPro" id="IPR023765">
    <property type="entry name" value="SBP_5_CS"/>
</dbReference>
<dbReference type="Gene3D" id="3.90.76.10">
    <property type="entry name" value="Dipeptide-binding Protein, Domain 1"/>
    <property type="match status" value="1"/>
</dbReference>
<dbReference type="Gene3D" id="3.40.190.10">
    <property type="entry name" value="Periplasmic binding protein-like II"/>
    <property type="match status" value="1"/>
</dbReference>
<dbReference type="CDD" id="cd00995">
    <property type="entry name" value="PBP2_NikA_DppA_OppA_like"/>
    <property type="match status" value="1"/>
</dbReference>
<accession>A0A381VFF2</accession>
<evidence type="ECO:0000256" key="2">
    <source>
        <dbReference type="ARBA" id="ARBA00005695"/>
    </source>
</evidence>
<dbReference type="GO" id="GO:0015833">
    <property type="term" value="P:peptide transport"/>
    <property type="evidence" value="ECO:0007669"/>
    <property type="project" value="TreeGrafter"/>
</dbReference>
<dbReference type="InterPro" id="IPR030678">
    <property type="entry name" value="Peptide/Ni-bd"/>
</dbReference>
<dbReference type="Pfam" id="PF00496">
    <property type="entry name" value="SBP_bac_5"/>
    <property type="match status" value="1"/>
</dbReference>
<dbReference type="EMBL" id="UINC01008658">
    <property type="protein sequence ID" value="SVA38934.1"/>
    <property type="molecule type" value="Genomic_DNA"/>
</dbReference>
<gene>
    <name evidence="6" type="ORF">METZ01_LOCUS91788</name>
</gene>
<evidence type="ECO:0000256" key="3">
    <source>
        <dbReference type="ARBA" id="ARBA00022448"/>
    </source>
</evidence>
<proteinExistence type="inferred from homology"/>
<dbReference type="PROSITE" id="PS01040">
    <property type="entry name" value="SBP_BACTERIAL_5"/>
    <property type="match status" value="1"/>
</dbReference>
<organism evidence="6">
    <name type="scientific">marine metagenome</name>
    <dbReference type="NCBI Taxonomy" id="408172"/>
    <lineage>
        <taxon>unclassified sequences</taxon>
        <taxon>metagenomes</taxon>
        <taxon>ecological metagenomes</taxon>
    </lineage>
</organism>
<dbReference type="AlphaFoldDB" id="A0A381VFF2"/>
<dbReference type="SUPFAM" id="SSF53850">
    <property type="entry name" value="Periplasmic binding protein-like II"/>
    <property type="match status" value="1"/>
</dbReference>
<dbReference type="InterPro" id="IPR039424">
    <property type="entry name" value="SBP_5"/>
</dbReference>
<dbReference type="GO" id="GO:0030313">
    <property type="term" value="C:cell envelope"/>
    <property type="evidence" value="ECO:0007669"/>
    <property type="project" value="UniProtKB-SubCell"/>
</dbReference>
<dbReference type="PIRSF" id="PIRSF002741">
    <property type="entry name" value="MppA"/>
    <property type="match status" value="1"/>
</dbReference>
<keyword evidence="4" id="KW-0732">Signal</keyword>
<dbReference type="PANTHER" id="PTHR30290:SF10">
    <property type="entry name" value="PERIPLASMIC OLIGOPEPTIDE-BINDING PROTEIN-RELATED"/>
    <property type="match status" value="1"/>
</dbReference>
<feature type="domain" description="Solute-binding protein family 5" evidence="5">
    <location>
        <begin position="85"/>
        <end position="440"/>
    </location>
</feature>
<name>A0A381VFF2_9ZZZZ</name>
<dbReference type="InterPro" id="IPR000914">
    <property type="entry name" value="SBP_5_dom"/>
</dbReference>
<evidence type="ECO:0000256" key="1">
    <source>
        <dbReference type="ARBA" id="ARBA00004196"/>
    </source>
</evidence>
<evidence type="ECO:0000256" key="4">
    <source>
        <dbReference type="ARBA" id="ARBA00022729"/>
    </source>
</evidence>
<dbReference type="Gene3D" id="3.10.105.10">
    <property type="entry name" value="Dipeptide-binding Protein, Domain 3"/>
    <property type="match status" value="1"/>
</dbReference>